<dbReference type="Proteomes" id="UP000094056">
    <property type="component" value="Unassembled WGS sequence"/>
</dbReference>
<sequence>METEIISPAYVGFYHVPLSWCSEEPSEEIWWRGSIEEVMKIVYEGTLEGDIHYRVRRDGFIWFDC</sequence>
<proteinExistence type="predicted"/>
<reference evidence="1 2" key="1">
    <citation type="submission" date="2016-07" db="EMBL/GenBank/DDBJ databases">
        <title>Draft genome of Scalindua rubra, obtained from a brine-seawater interface in the Red Sea, sheds light on salt adaptation in anammox bacteria.</title>
        <authorList>
            <person name="Speth D.R."/>
            <person name="Lagkouvardos I."/>
            <person name="Wang Y."/>
            <person name="Qian P.-Y."/>
            <person name="Dutilh B.E."/>
            <person name="Jetten M.S."/>
        </authorList>
    </citation>
    <scope>NUCLEOTIDE SEQUENCE [LARGE SCALE GENOMIC DNA]</scope>
    <source>
        <strain evidence="1">BSI-1</strain>
    </source>
</reference>
<protein>
    <submittedName>
        <fullName evidence="1">Uncharacterized protein</fullName>
    </submittedName>
</protein>
<feature type="non-terminal residue" evidence="1">
    <location>
        <position position="65"/>
    </location>
</feature>
<dbReference type="EMBL" id="MAYW01000120">
    <property type="protein sequence ID" value="ODS31396.1"/>
    <property type="molecule type" value="Genomic_DNA"/>
</dbReference>
<comment type="caution">
    <text evidence="1">The sequence shown here is derived from an EMBL/GenBank/DDBJ whole genome shotgun (WGS) entry which is preliminary data.</text>
</comment>
<evidence type="ECO:0000313" key="2">
    <source>
        <dbReference type="Proteomes" id="UP000094056"/>
    </source>
</evidence>
<accession>A0A1E3X6W7</accession>
<organism evidence="1 2">
    <name type="scientific">Candidatus Scalindua rubra</name>
    <dbReference type="NCBI Taxonomy" id="1872076"/>
    <lineage>
        <taxon>Bacteria</taxon>
        <taxon>Pseudomonadati</taxon>
        <taxon>Planctomycetota</taxon>
        <taxon>Candidatus Brocadiia</taxon>
        <taxon>Candidatus Brocadiales</taxon>
        <taxon>Candidatus Scalinduaceae</taxon>
        <taxon>Candidatus Scalindua</taxon>
    </lineage>
</organism>
<dbReference type="AlphaFoldDB" id="A0A1E3X6W7"/>
<gene>
    <name evidence="1" type="ORF">SCARUB_03473</name>
</gene>
<name>A0A1E3X6W7_9BACT</name>
<evidence type="ECO:0000313" key="1">
    <source>
        <dbReference type="EMBL" id="ODS31396.1"/>
    </source>
</evidence>